<dbReference type="GO" id="GO:0003677">
    <property type="term" value="F:DNA binding"/>
    <property type="evidence" value="ECO:0007669"/>
    <property type="project" value="InterPro"/>
</dbReference>
<evidence type="ECO:0000259" key="2">
    <source>
        <dbReference type="Pfam" id="PF02371"/>
    </source>
</evidence>
<dbReference type="RefSeq" id="WP_105936449.1">
    <property type="nucleotide sequence ID" value="NZ_PVNP01000204.1"/>
</dbReference>
<dbReference type="Pfam" id="PF01548">
    <property type="entry name" value="DEDD_Tnp_IS110"/>
    <property type="match status" value="1"/>
</dbReference>
<dbReference type="InterPro" id="IPR047650">
    <property type="entry name" value="Transpos_IS110"/>
</dbReference>
<evidence type="ECO:0000313" key="3">
    <source>
        <dbReference type="EMBL" id="PRO71523.1"/>
    </source>
</evidence>
<dbReference type="PANTHER" id="PTHR33055:SF3">
    <property type="entry name" value="PUTATIVE TRANSPOSASE FOR IS117-RELATED"/>
    <property type="match status" value="1"/>
</dbReference>
<dbReference type="Proteomes" id="UP000238949">
    <property type="component" value="Unassembled WGS sequence"/>
</dbReference>
<evidence type="ECO:0000259" key="1">
    <source>
        <dbReference type="Pfam" id="PF01548"/>
    </source>
</evidence>
<name>A0A2S9V522_9ALTE</name>
<dbReference type="EMBL" id="PVNP01000204">
    <property type="protein sequence ID" value="PRO71523.1"/>
    <property type="molecule type" value="Genomic_DNA"/>
</dbReference>
<dbReference type="GO" id="GO:0006313">
    <property type="term" value="P:DNA transposition"/>
    <property type="evidence" value="ECO:0007669"/>
    <property type="project" value="InterPro"/>
</dbReference>
<protein>
    <submittedName>
        <fullName evidence="3">IS110 family transposase</fullName>
    </submittedName>
</protein>
<proteinExistence type="predicted"/>
<organism evidence="3 4">
    <name type="scientific">Alteromonas alba</name>
    <dbReference type="NCBI Taxonomy" id="2079529"/>
    <lineage>
        <taxon>Bacteria</taxon>
        <taxon>Pseudomonadati</taxon>
        <taxon>Pseudomonadota</taxon>
        <taxon>Gammaproteobacteria</taxon>
        <taxon>Alteromonadales</taxon>
        <taxon>Alteromonadaceae</taxon>
        <taxon>Alteromonas/Salinimonas group</taxon>
        <taxon>Alteromonas</taxon>
    </lineage>
</organism>
<dbReference type="AlphaFoldDB" id="A0A2S9V522"/>
<dbReference type="PANTHER" id="PTHR33055">
    <property type="entry name" value="TRANSPOSASE FOR INSERTION SEQUENCE ELEMENT IS1111A"/>
    <property type="match status" value="1"/>
</dbReference>
<feature type="domain" description="Transposase IS110-like N-terminal" evidence="1">
    <location>
        <begin position="7"/>
        <end position="147"/>
    </location>
</feature>
<dbReference type="InterPro" id="IPR003346">
    <property type="entry name" value="Transposase_20"/>
</dbReference>
<dbReference type="GO" id="GO:0004803">
    <property type="term" value="F:transposase activity"/>
    <property type="evidence" value="ECO:0007669"/>
    <property type="project" value="InterPro"/>
</dbReference>
<dbReference type="InterPro" id="IPR002525">
    <property type="entry name" value="Transp_IS110-like_N"/>
</dbReference>
<reference evidence="4" key="1">
    <citation type="journal article" date="2020" name="Int. J. Syst. Evol. Microbiol.">
        <title>Alteromonas alba sp. nov., a marine bacterium isolated from the seawater of the West Pacific Ocean.</title>
        <authorList>
            <person name="Sun C."/>
            <person name="Wu Y.-H."/>
            <person name="Xamxidin M."/>
            <person name="Cheng H."/>
            <person name="Xu X.-W."/>
        </authorList>
    </citation>
    <scope>NUCLEOTIDE SEQUENCE [LARGE SCALE GENOMIC DNA]</scope>
    <source>
        <strain evidence="4">190</strain>
    </source>
</reference>
<keyword evidence="4" id="KW-1185">Reference proteome</keyword>
<dbReference type="Pfam" id="PF02371">
    <property type="entry name" value="Transposase_20"/>
    <property type="match status" value="1"/>
</dbReference>
<dbReference type="OrthoDB" id="5289737at2"/>
<comment type="caution">
    <text evidence="3">The sequence shown here is derived from an EMBL/GenBank/DDBJ whole genome shotgun (WGS) entry which is preliminary data.</text>
</comment>
<evidence type="ECO:0000313" key="4">
    <source>
        <dbReference type="Proteomes" id="UP000238949"/>
    </source>
</evidence>
<accession>A0A2S9V522</accession>
<dbReference type="NCBIfam" id="NF033542">
    <property type="entry name" value="transpos_IS110"/>
    <property type="match status" value="1"/>
</dbReference>
<feature type="domain" description="Transposase IS116/IS110/IS902 C-terminal" evidence="2">
    <location>
        <begin position="212"/>
        <end position="291"/>
    </location>
</feature>
<sequence>MSNITTVGLDLAKNVSHFVGCNQAGKIVRKRMLKRSEILAFFTTLDKCVVGIESCASAHYWAREIQKLGHTVKQIAPQHVKPYVRGNKTDYNDALAIAEAVVRPEMRVVRTKTQTQQDIQALHVMRKKCERDRTANCNEIRGLLYEYGVVLPMGVHNVYKALPDLYDRQADNGLSELFKTLLEQHYQKLVELDVHLEWYTKKIHALSQHEACQRLQSIPGVGPIIASALYQHIGNGSEFKNGRAVSASVGLVPKQHSSGGKQNLLGISKRGDGYLRTLLIHGARAVMRVSKTKDTPLARWVRRIEQTRGRNKAAVALANKLARIAWALLAQGGRYTPEWASA</sequence>
<gene>
    <name evidence="3" type="ORF">C6Y40_21515</name>
</gene>